<dbReference type="AlphaFoldDB" id="A0A7W0DVE0"/>
<gene>
    <name evidence="2" type="ORF">H1D24_40840</name>
</gene>
<evidence type="ECO:0000256" key="1">
    <source>
        <dbReference type="SAM" id="SignalP"/>
    </source>
</evidence>
<evidence type="ECO:0000313" key="3">
    <source>
        <dbReference type="Proteomes" id="UP000545761"/>
    </source>
</evidence>
<organism evidence="2 3">
    <name type="scientific">Streptomyces himalayensis subsp. himalayensis</name>
    <dbReference type="NCBI Taxonomy" id="2756131"/>
    <lineage>
        <taxon>Bacteria</taxon>
        <taxon>Bacillati</taxon>
        <taxon>Actinomycetota</taxon>
        <taxon>Actinomycetes</taxon>
        <taxon>Kitasatosporales</taxon>
        <taxon>Streptomycetaceae</taxon>
        <taxon>Streptomyces</taxon>
        <taxon>Streptomyces himalayensis</taxon>
    </lineage>
</organism>
<proteinExistence type="predicted"/>
<feature type="signal peptide" evidence="1">
    <location>
        <begin position="1"/>
        <end position="32"/>
    </location>
</feature>
<feature type="chain" id="PRO_5031036547" description="Secreted protein" evidence="1">
    <location>
        <begin position="33"/>
        <end position="151"/>
    </location>
</feature>
<accession>A0A7W0DVE0</accession>
<protein>
    <recommendedName>
        <fullName evidence="4">Secreted protein</fullName>
    </recommendedName>
</protein>
<dbReference type="Proteomes" id="UP000545761">
    <property type="component" value="Unassembled WGS sequence"/>
</dbReference>
<keyword evidence="1" id="KW-0732">Signal</keyword>
<evidence type="ECO:0000313" key="2">
    <source>
        <dbReference type="EMBL" id="MBA2951925.1"/>
    </source>
</evidence>
<name>A0A7W0DVE0_9ACTN</name>
<dbReference type="RefSeq" id="WP_181662833.1">
    <property type="nucleotide sequence ID" value="NZ_JACEHE010000061.1"/>
</dbReference>
<evidence type="ECO:0008006" key="4">
    <source>
        <dbReference type="Google" id="ProtNLM"/>
    </source>
</evidence>
<reference evidence="2 3" key="1">
    <citation type="submission" date="2020-07" db="EMBL/GenBank/DDBJ databases">
        <title>Streptomyces isolated from Indian soil.</title>
        <authorList>
            <person name="Mandal S."/>
            <person name="Maiti P.K."/>
        </authorList>
    </citation>
    <scope>NUCLEOTIDE SEQUENCE [LARGE SCALE GENOMIC DNA]</scope>
    <source>
        <strain evidence="2 3">PSKA28</strain>
    </source>
</reference>
<sequence>MTNWSKRIATLLATTAVMIGVSLGTGAGTAAAAPRLTYQSSWYQSGKSVVVYLYADGNYAGYVNWNADPVGNDPGDALRAHDDTADGWGVYGSVSEPGWLIREASTAGHPSPYTTPWQTGNLTEDSKFTLDVCLVKGSERVCLYGYFRVTS</sequence>
<comment type="caution">
    <text evidence="2">The sequence shown here is derived from an EMBL/GenBank/DDBJ whole genome shotgun (WGS) entry which is preliminary data.</text>
</comment>
<dbReference type="EMBL" id="JACEHE010000061">
    <property type="protein sequence ID" value="MBA2951925.1"/>
    <property type="molecule type" value="Genomic_DNA"/>
</dbReference>